<dbReference type="EMBL" id="BSOR01000001">
    <property type="protein sequence ID" value="GLR62711.1"/>
    <property type="molecule type" value="Genomic_DNA"/>
</dbReference>
<evidence type="ECO:0000256" key="3">
    <source>
        <dbReference type="ARBA" id="ARBA00022989"/>
    </source>
</evidence>
<dbReference type="InterPro" id="IPR002810">
    <property type="entry name" value="NfeD-like_C"/>
</dbReference>
<evidence type="ECO:0000256" key="4">
    <source>
        <dbReference type="ARBA" id="ARBA00023136"/>
    </source>
</evidence>
<dbReference type="InterPro" id="IPR052165">
    <property type="entry name" value="Membrane_assoc_protease"/>
</dbReference>
<dbReference type="PANTHER" id="PTHR33507">
    <property type="entry name" value="INNER MEMBRANE PROTEIN YBBJ"/>
    <property type="match status" value="1"/>
</dbReference>
<dbReference type="Gene3D" id="2.40.50.140">
    <property type="entry name" value="Nucleic acid-binding proteins"/>
    <property type="match status" value="1"/>
</dbReference>
<dbReference type="SUPFAM" id="SSF141322">
    <property type="entry name" value="NfeD domain-like"/>
    <property type="match status" value="1"/>
</dbReference>
<feature type="transmembrane region" description="Helical" evidence="5">
    <location>
        <begin position="40"/>
        <end position="66"/>
    </location>
</feature>
<evidence type="ECO:0000256" key="1">
    <source>
        <dbReference type="ARBA" id="ARBA00004141"/>
    </source>
</evidence>
<dbReference type="Proteomes" id="UP001156682">
    <property type="component" value="Unassembled WGS sequence"/>
</dbReference>
<comment type="subcellular location">
    <subcellularLocation>
        <location evidence="1">Membrane</location>
        <topology evidence="1">Multi-pass membrane protein</topology>
    </subcellularLocation>
</comment>
<evidence type="ECO:0000256" key="5">
    <source>
        <dbReference type="SAM" id="Phobius"/>
    </source>
</evidence>
<evidence type="ECO:0000259" key="6">
    <source>
        <dbReference type="Pfam" id="PF01957"/>
    </source>
</evidence>
<keyword evidence="3 5" id="KW-1133">Transmembrane helix</keyword>
<name>A0ABQ5ZTF6_9GAMM</name>
<sequence>MTPPLVWIILGLFLILTELVATSIIAVFLGIGALVTGSLLYLEVITTPAVQLLTFSAVSLLSLLVARRRLKTFFVGSTIEKNQHSDFLQQALGQRVKVVTSFEQGAGRVELNGVQWSAYSEEALQKGDTAWVIYNEGIELHVASQPNTL</sequence>
<gene>
    <name evidence="7" type="ORF">GCM10007878_01460</name>
</gene>
<protein>
    <recommendedName>
        <fullName evidence="6">NfeD-like C-terminal domain-containing protein</fullName>
    </recommendedName>
</protein>
<keyword evidence="8" id="KW-1185">Reference proteome</keyword>
<keyword evidence="4 5" id="KW-0472">Membrane</keyword>
<keyword evidence="2 5" id="KW-0812">Transmembrane</keyword>
<organism evidence="7 8">
    <name type="scientific">Marinospirillum insulare</name>
    <dbReference type="NCBI Taxonomy" id="217169"/>
    <lineage>
        <taxon>Bacteria</taxon>
        <taxon>Pseudomonadati</taxon>
        <taxon>Pseudomonadota</taxon>
        <taxon>Gammaproteobacteria</taxon>
        <taxon>Oceanospirillales</taxon>
        <taxon>Oceanospirillaceae</taxon>
        <taxon>Marinospirillum</taxon>
    </lineage>
</organism>
<dbReference type="RefSeq" id="WP_027850140.1">
    <property type="nucleotide sequence ID" value="NZ_BSOR01000001.1"/>
</dbReference>
<evidence type="ECO:0000313" key="7">
    <source>
        <dbReference type="EMBL" id="GLR62711.1"/>
    </source>
</evidence>
<feature type="domain" description="NfeD-like C-terminal" evidence="6">
    <location>
        <begin position="90"/>
        <end position="142"/>
    </location>
</feature>
<accession>A0ABQ5ZTF6</accession>
<feature type="transmembrane region" description="Helical" evidence="5">
    <location>
        <begin position="7"/>
        <end position="34"/>
    </location>
</feature>
<evidence type="ECO:0000313" key="8">
    <source>
        <dbReference type="Proteomes" id="UP001156682"/>
    </source>
</evidence>
<reference evidence="8" key="1">
    <citation type="journal article" date="2019" name="Int. J. Syst. Evol. Microbiol.">
        <title>The Global Catalogue of Microorganisms (GCM) 10K type strain sequencing project: providing services to taxonomists for standard genome sequencing and annotation.</title>
        <authorList>
            <consortium name="The Broad Institute Genomics Platform"/>
            <consortium name="The Broad Institute Genome Sequencing Center for Infectious Disease"/>
            <person name="Wu L."/>
            <person name="Ma J."/>
        </authorList>
    </citation>
    <scope>NUCLEOTIDE SEQUENCE [LARGE SCALE GENOMIC DNA]</scope>
    <source>
        <strain evidence="8">NBRC 100033</strain>
    </source>
</reference>
<dbReference type="Pfam" id="PF01957">
    <property type="entry name" value="NfeD"/>
    <property type="match status" value="1"/>
</dbReference>
<dbReference type="InterPro" id="IPR012340">
    <property type="entry name" value="NA-bd_OB-fold"/>
</dbReference>
<dbReference type="PANTHER" id="PTHR33507:SF3">
    <property type="entry name" value="INNER MEMBRANE PROTEIN YBBJ"/>
    <property type="match status" value="1"/>
</dbReference>
<evidence type="ECO:0000256" key="2">
    <source>
        <dbReference type="ARBA" id="ARBA00022692"/>
    </source>
</evidence>
<proteinExistence type="predicted"/>
<comment type="caution">
    <text evidence="7">The sequence shown here is derived from an EMBL/GenBank/DDBJ whole genome shotgun (WGS) entry which is preliminary data.</text>
</comment>